<evidence type="ECO:0000256" key="2">
    <source>
        <dbReference type="ARBA" id="ARBA00006464"/>
    </source>
</evidence>
<keyword evidence="11" id="KW-1185">Reference proteome</keyword>
<evidence type="ECO:0000256" key="7">
    <source>
        <dbReference type="ARBA" id="ARBA00023136"/>
    </source>
</evidence>
<dbReference type="EMBL" id="UHFN01000007">
    <property type="protein sequence ID" value="SUN63316.1"/>
    <property type="molecule type" value="Genomic_DNA"/>
</dbReference>
<evidence type="ECO:0000256" key="6">
    <source>
        <dbReference type="ARBA" id="ARBA00022989"/>
    </source>
</evidence>
<dbReference type="PANTHER" id="PTHR30576">
    <property type="entry name" value="COLANIC BIOSYNTHESIS UDP-GLUCOSE LIPID CARRIER TRANSFERASE"/>
    <property type="match status" value="1"/>
</dbReference>
<dbReference type="GO" id="GO:0005886">
    <property type="term" value="C:plasma membrane"/>
    <property type="evidence" value="ECO:0007669"/>
    <property type="project" value="UniProtKB-SubCell"/>
</dbReference>
<evidence type="ECO:0000256" key="5">
    <source>
        <dbReference type="ARBA" id="ARBA00022692"/>
    </source>
</evidence>
<accession>A0A380KGM7</accession>
<comment type="subcellular location">
    <subcellularLocation>
        <location evidence="1">Cell membrane</location>
    </subcellularLocation>
</comment>
<gene>
    <name evidence="10" type="primary">wcjG</name>
    <name evidence="10" type="ORF">NCTC12224_02381</name>
</gene>
<evidence type="ECO:0000256" key="8">
    <source>
        <dbReference type="SAM" id="Phobius"/>
    </source>
</evidence>
<keyword evidence="7 8" id="KW-0472">Membrane</keyword>
<keyword evidence="4 10" id="KW-0808">Transferase</keyword>
<proteinExistence type="inferred from homology"/>
<protein>
    <submittedName>
        <fullName evidence="10">Putative initial sugar transferase WcjG</fullName>
    </submittedName>
</protein>
<keyword evidence="5 8" id="KW-0812">Transmembrane</keyword>
<dbReference type="PANTHER" id="PTHR30576:SF4">
    <property type="entry name" value="UNDECAPRENYL-PHOSPHATE GALACTOSE PHOSPHOTRANSFERASE"/>
    <property type="match status" value="1"/>
</dbReference>
<evidence type="ECO:0000313" key="11">
    <source>
        <dbReference type="Proteomes" id="UP000254924"/>
    </source>
</evidence>
<keyword evidence="6 8" id="KW-1133">Transmembrane helix</keyword>
<dbReference type="InterPro" id="IPR003362">
    <property type="entry name" value="Bact_transf"/>
</dbReference>
<dbReference type="GO" id="GO:0016780">
    <property type="term" value="F:phosphotransferase activity, for other substituted phosphate groups"/>
    <property type="evidence" value="ECO:0007669"/>
    <property type="project" value="TreeGrafter"/>
</dbReference>
<feature type="transmembrane region" description="Helical" evidence="8">
    <location>
        <begin position="23"/>
        <end position="45"/>
    </location>
</feature>
<comment type="similarity">
    <text evidence="2">Belongs to the bacterial sugar transferase family.</text>
</comment>
<dbReference type="Proteomes" id="UP000254924">
    <property type="component" value="Unassembled WGS sequence"/>
</dbReference>
<dbReference type="Pfam" id="PF02397">
    <property type="entry name" value="Bac_transf"/>
    <property type="match status" value="1"/>
</dbReference>
<name>A0A380KGM7_9STRE</name>
<evidence type="ECO:0000259" key="9">
    <source>
        <dbReference type="Pfam" id="PF02397"/>
    </source>
</evidence>
<keyword evidence="3" id="KW-1003">Cell membrane</keyword>
<feature type="domain" description="Bacterial sugar transferase" evidence="9">
    <location>
        <begin position="18"/>
        <end position="211"/>
    </location>
</feature>
<reference evidence="10 11" key="1">
    <citation type="submission" date="2018-06" db="EMBL/GenBank/DDBJ databases">
        <authorList>
            <consortium name="Pathogen Informatics"/>
            <person name="Doyle S."/>
        </authorList>
    </citation>
    <scope>NUCLEOTIDE SEQUENCE [LARGE SCALE GENOMIC DNA]</scope>
    <source>
        <strain evidence="10 11">NCTC12224</strain>
    </source>
</reference>
<evidence type="ECO:0000313" key="10">
    <source>
        <dbReference type="EMBL" id="SUN63316.1"/>
    </source>
</evidence>
<organism evidence="10 11">
    <name type="scientific">Streptococcus hyointestinalis</name>
    <dbReference type="NCBI Taxonomy" id="1337"/>
    <lineage>
        <taxon>Bacteria</taxon>
        <taxon>Bacillati</taxon>
        <taxon>Bacillota</taxon>
        <taxon>Bacilli</taxon>
        <taxon>Lactobacillales</taxon>
        <taxon>Streptococcaceae</taxon>
        <taxon>Streptococcus</taxon>
    </lineage>
</organism>
<dbReference type="AlphaFoldDB" id="A0A380KGM7"/>
<evidence type="ECO:0000256" key="3">
    <source>
        <dbReference type="ARBA" id="ARBA00022475"/>
    </source>
</evidence>
<evidence type="ECO:0000256" key="4">
    <source>
        <dbReference type="ARBA" id="ARBA00022679"/>
    </source>
</evidence>
<sequence length="217" mass="25006">MYDDVAEVDASFYIRVIKRGFDIVVGILGTVFVFFPIFIFIALFYQFGKNKGPIFFYQERMGKNYKKFKIIKFRSMVVNAEQVLEENTKLYQKYISNSYKLDPKEDPRLTGIGAFIRKFSIDEVPQFINILKGDMSFIGPRPILEKELDEYTEDQADLLLSVKPGATGWWQVSGRSDVHYPERCELELYYVRHASLALDVKILILTIVKVLGGNGAV</sequence>
<evidence type="ECO:0000256" key="1">
    <source>
        <dbReference type="ARBA" id="ARBA00004236"/>
    </source>
</evidence>